<dbReference type="FunFam" id="3.30.1360.40:FF:000002">
    <property type="entry name" value="DNA gyrase subunit A"/>
    <property type="match status" value="1"/>
</dbReference>
<dbReference type="GO" id="GO:0005737">
    <property type="term" value="C:cytoplasm"/>
    <property type="evidence" value="ECO:0007669"/>
    <property type="project" value="UniProtKB-SubCell"/>
</dbReference>
<dbReference type="Gene3D" id="3.30.1360.40">
    <property type="match status" value="1"/>
</dbReference>
<feature type="domain" description="Topo IIA-type catalytic" evidence="13">
    <location>
        <begin position="38"/>
        <end position="504"/>
    </location>
</feature>
<name>A0A0B7GWI4_TREPH</name>
<evidence type="ECO:0000256" key="2">
    <source>
        <dbReference type="ARBA" id="ARBA00008263"/>
    </source>
</evidence>
<dbReference type="FunFam" id="3.90.199.10:FF:000001">
    <property type="entry name" value="DNA gyrase subunit A"/>
    <property type="match status" value="1"/>
</dbReference>
<feature type="coiled-coil region" evidence="11">
    <location>
        <begin position="434"/>
        <end position="461"/>
    </location>
</feature>
<evidence type="ECO:0000256" key="10">
    <source>
        <dbReference type="PROSITE-ProRule" id="PRU01384"/>
    </source>
</evidence>
<dbReference type="InterPro" id="IPR002205">
    <property type="entry name" value="Topo_IIA_dom_A"/>
</dbReference>
<evidence type="ECO:0000256" key="1">
    <source>
        <dbReference type="ARBA" id="ARBA00000185"/>
    </source>
</evidence>
<dbReference type="InterPro" id="IPR013758">
    <property type="entry name" value="Topo_IIA_A/C_ab"/>
</dbReference>
<evidence type="ECO:0000256" key="3">
    <source>
        <dbReference type="ARBA" id="ARBA00022741"/>
    </source>
</evidence>
<gene>
    <name evidence="9 14" type="primary">gyrA</name>
    <name evidence="14" type="ORF">TPHV1_230004</name>
</gene>
<dbReference type="FunFam" id="1.10.268.10:FF:000001">
    <property type="entry name" value="DNA gyrase subunit A"/>
    <property type="match status" value="1"/>
</dbReference>
<evidence type="ECO:0000256" key="6">
    <source>
        <dbReference type="ARBA" id="ARBA00023125"/>
    </source>
</evidence>
<organism evidence="14 15">
    <name type="scientific">Treponema phagedenis</name>
    <dbReference type="NCBI Taxonomy" id="162"/>
    <lineage>
        <taxon>Bacteria</taxon>
        <taxon>Pseudomonadati</taxon>
        <taxon>Spirochaetota</taxon>
        <taxon>Spirochaetia</taxon>
        <taxon>Spirochaetales</taxon>
        <taxon>Treponemataceae</taxon>
        <taxon>Treponema</taxon>
    </lineage>
</organism>
<evidence type="ECO:0000256" key="4">
    <source>
        <dbReference type="ARBA" id="ARBA00022840"/>
    </source>
</evidence>
<evidence type="ECO:0000256" key="9">
    <source>
        <dbReference type="HAMAP-Rule" id="MF_01897"/>
    </source>
</evidence>
<keyword evidence="11" id="KW-0175">Coiled coil</keyword>
<dbReference type="GO" id="GO:0034335">
    <property type="term" value="F:DNA negative supercoiling activity"/>
    <property type="evidence" value="ECO:0007669"/>
    <property type="project" value="UniProtKB-ARBA"/>
</dbReference>
<keyword evidence="7 9" id="KW-0413">Isomerase</keyword>
<dbReference type="InterPro" id="IPR013757">
    <property type="entry name" value="Topo_IIA_A_a_sf"/>
</dbReference>
<feature type="region of interest" description="Disordered" evidence="12">
    <location>
        <begin position="819"/>
        <end position="838"/>
    </location>
</feature>
<dbReference type="Proteomes" id="UP000042527">
    <property type="component" value="Unassembled WGS sequence"/>
</dbReference>
<evidence type="ECO:0000259" key="13">
    <source>
        <dbReference type="PROSITE" id="PS52040"/>
    </source>
</evidence>
<keyword evidence="5 9" id="KW-0799">Topoisomerase</keyword>
<comment type="similarity">
    <text evidence="2 9">Belongs to the type II topoisomerase GyrA/ParC subunit family.</text>
</comment>
<dbReference type="NCBIfam" id="NF004043">
    <property type="entry name" value="PRK05560.1"/>
    <property type="match status" value="1"/>
</dbReference>
<keyword evidence="4 9" id="KW-0067">ATP-binding</keyword>
<keyword evidence="9" id="KW-0963">Cytoplasm</keyword>
<dbReference type="Gene3D" id="1.10.268.10">
    <property type="entry name" value="Topoisomerase, domain 3"/>
    <property type="match status" value="1"/>
</dbReference>
<evidence type="ECO:0000256" key="5">
    <source>
        <dbReference type="ARBA" id="ARBA00023029"/>
    </source>
</evidence>
<dbReference type="GO" id="GO:0006265">
    <property type="term" value="P:DNA topological change"/>
    <property type="evidence" value="ECO:0007669"/>
    <property type="project" value="UniProtKB-UniRule"/>
</dbReference>
<dbReference type="Pfam" id="PF00521">
    <property type="entry name" value="DNA_topoisoIV"/>
    <property type="match status" value="1"/>
</dbReference>
<dbReference type="GO" id="GO:0009330">
    <property type="term" value="C:DNA topoisomerase type II (double strand cut, ATP-hydrolyzing) complex"/>
    <property type="evidence" value="ECO:0007669"/>
    <property type="project" value="TreeGrafter"/>
</dbReference>
<comment type="subunit">
    <text evidence="9">Heterotetramer, composed of two GyrA and two GyrB chains. In the heterotetramer, GyrA contains the active site tyrosine that forms a transient covalent intermediate with DNA, while GyrB binds cofactors and catalyzes ATP hydrolysis.</text>
</comment>
<dbReference type="Pfam" id="PF03989">
    <property type="entry name" value="DNA_gyraseA_C"/>
    <property type="match status" value="6"/>
</dbReference>
<dbReference type="SMART" id="SM00434">
    <property type="entry name" value="TOP4c"/>
    <property type="match status" value="1"/>
</dbReference>
<dbReference type="EC" id="5.6.2.2" evidence="9"/>
<protein>
    <recommendedName>
        <fullName evidence="9">DNA gyrase subunit A</fullName>
        <ecNumber evidence="9">5.6.2.2</ecNumber>
    </recommendedName>
</protein>
<dbReference type="InterPro" id="IPR005743">
    <property type="entry name" value="GyrA"/>
</dbReference>
<comment type="subcellular location">
    <subcellularLocation>
        <location evidence="9">Cytoplasm</location>
    </subcellularLocation>
</comment>
<dbReference type="Gene3D" id="3.90.199.10">
    <property type="entry name" value="Topoisomerase II, domain 5"/>
    <property type="match status" value="1"/>
</dbReference>
<proteinExistence type="inferred from homology"/>
<dbReference type="SUPFAM" id="SSF101904">
    <property type="entry name" value="GyrA/ParC C-terminal domain-like"/>
    <property type="match status" value="1"/>
</dbReference>
<feature type="short sequence motif" description="GyrA-box" evidence="9">
    <location>
        <begin position="531"/>
        <end position="537"/>
    </location>
</feature>
<evidence type="ECO:0000256" key="8">
    <source>
        <dbReference type="ARBA" id="ARBA00063644"/>
    </source>
</evidence>
<dbReference type="InterPro" id="IPR013760">
    <property type="entry name" value="Topo_IIA-like_dom_sf"/>
</dbReference>
<dbReference type="GO" id="GO:0005524">
    <property type="term" value="F:ATP binding"/>
    <property type="evidence" value="ECO:0007669"/>
    <property type="project" value="UniProtKB-UniRule"/>
</dbReference>
<dbReference type="CDD" id="cd00187">
    <property type="entry name" value="TOP4c"/>
    <property type="match status" value="1"/>
</dbReference>
<dbReference type="OrthoDB" id="9806486at2"/>
<dbReference type="GO" id="GO:0003677">
    <property type="term" value="F:DNA binding"/>
    <property type="evidence" value="ECO:0007669"/>
    <property type="project" value="UniProtKB-UniRule"/>
</dbReference>
<dbReference type="FunFam" id="2.120.10.90:FF:000005">
    <property type="entry name" value="DNA topoisomerase 4 subunit A"/>
    <property type="match status" value="1"/>
</dbReference>
<accession>A0A0B7GWI4</accession>
<dbReference type="NCBIfam" id="TIGR01063">
    <property type="entry name" value="gyrA"/>
    <property type="match status" value="1"/>
</dbReference>
<keyword evidence="3 9" id="KW-0547">Nucleotide-binding</keyword>
<dbReference type="HAMAP" id="MF_01897">
    <property type="entry name" value="GyrA"/>
    <property type="match status" value="1"/>
</dbReference>
<dbReference type="PROSITE" id="PS52040">
    <property type="entry name" value="TOPO_IIA"/>
    <property type="match status" value="1"/>
</dbReference>
<evidence type="ECO:0000256" key="7">
    <source>
        <dbReference type="ARBA" id="ARBA00023235"/>
    </source>
</evidence>
<dbReference type="InterPro" id="IPR006691">
    <property type="entry name" value="GyrA/parC_rep"/>
</dbReference>
<evidence type="ECO:0000313" key="14">
    <source>
        <dbReference type="EMBL" id="CEM61927.1"/>
    </source>
</evidence>
<comment type="function">
    <text evidence="9">A type II topoisomerase that negatively supercoils closed circular double-stranded (ds) DNA in an ATP-dependent manner to modulate DNA topology and maintain chromosomes in an underwound state. Negative supercoiling favors strand separation, and DNA replication, transcription, recombination and repair, all of which involve strand separation. Also able to catalyze the interconversion of other topological isomers of dsDNA rings, including catenanes and knotted rings. Type II topoisomerases break and join 2 DNA strands simultaneously in an ATP-dependent manner.</text>
</comment>
<dbReference type="Gene3D" id="2.120.10.90">
    <property type="entry name" value="DNA gyrase/topoisomerase IV, subunit A, C-terminal"/>
    <property type="match status" value="1"/>
</dbReference>
<reference evidence="15" key="1">
    <citation type="submission" date="2015-01" db="EMBL/GenBank/DDBJ databases">
        <authorList>
            <person name="Manzoor Shahid"/>
            <person name="Zubair Saima"/>
        </authorList>
    </citation>
    <scope>NUCLEOTIDE SEQUENCE [LARGE SCALE GENOMIC DNA]</scope>
    <source>
        <strain evidence="15">V1</strain>
    </source>
</reference>
<dbReference type="NCBIfam" id="NF004044">
    <property type="entry name" value="PRK05561.1"/>
    <property type="match status" value="1"/>
</dbReference>
<dbReference type="GO" id="GO:0005694">
    <property type="term" value="C:chromosome"/>
    <property type="evidence" value="ECO:0007669"/>
    <property type="project" value="InterPro"/>
</dbReference>
<dbReference type="RefSeq" id="WP_024752813.1">
    <property type="nucleotide sequence ID" value="NZ_CDNC01000016.1"/>
</dbReference>
<dbReference type="PANTHER" id="PTHR43493:SF5">
    <property type="entry name" value="DNA GYRASE SUBUNIT A, CHLOROPLASTIC_MITOCHONDRIAL"/>
    <property type="match status" value="1"/>
</dbReference>
<dbReference type="GeneID" id="57751663"/>
<dbReference type="EMBL" id="CDNC01000016">
    <property type="protein sequence ID" value="CEM61927.1"/>
    <property type="molecule type" value="Genomic_DNA"/>
</dbReference>
<feature type="active site" description="O-(5'-phospho-DNA)-tyrosine intermediate" evidence="9 10">
    <location>
        <position position="126"/>
    </location>
</feature>
<dbReference type="SUPFAM" id="SSF56719">
    <property type="entry name" value="Type II DNA topoisomerase"/>
    <property type="match status" value="1"/>
</dbReference>
<keyword evidence="6 9" id="KW-0238">DNA-binding</keyword>
<evidence type="ECO:0000313" key="15">
    <source>
        <dbReference type="Proteomes" id="UP000042527"/>
    </source>
</evidence>
<comment type="catalytic activity">
    <reaction evidence="1 9 10">
        <text>ATP-dependent breakage, passage and rejoining of double-stranded DNA.</text>
        <dbReference type="EC" id="5.6.2.2"/>
    </reaction>
</comment>
<dbReference type="InterPro" id="IPR050220">
    <property type="entry name" value="Type_II_DNA_Topoisomerases"/>
</dbReference>
<evidence type="ECO:0000256" key="12">
    <source>
        <dbReference type="SAM" id="MobiDB-lite"/>
    </source>
</evidence>
<dbReference type="AlphaFoldDB" id="A0A0B7GWI4"/>
<comment type="miscellaneous">
    <text evidence="9">Few gyrases are as efficient as E.coli at forming negative supercoils. Not all organisms have 2 type II topoisomerases; in organisms with a single type II topoisomerase this enzyme also has to decatenate newly replicated chromosomes.</text>
</comment>
<dbReference type="PANTHER" id="PTHR43493">
    <property type="entry name" value="DNA GYRASE/TOPOISOMERASE SUBUNIT A"/>
    <property type="match status" value="1"/>
</dbReference>
<evidence type="ECO:0000256" key="11">
    <source>
        <dbReference type="SAM" id="Coils"/>
    </source>
</evidence>
<dbReference type="GO" id="GO:0006261">
    <property type="term" value="P:DNA-templated DNA replication"/>
    <property type="evidence" value="ECO:0007669"/>
    <property type="project" value="UniProtKB-UniRule"/>
</dbReference>
<comment type="subunit">
    <text evidence="8">Heterotetramer composed of ParC and ParE.</text>
</comment>
<dbReference type="InterPro" id="IPR035516">
    <property type="entry name" value="Gyrase/topoIV_suA_C"/>
</dbReference>
<keyword evidence="15" id="KW-1185">Reference proteome</keyword>
<sequence>MEEITTPEGGILIPIPIETEVKRAYIDYSMSVIVSRALPDVRDGLKPVHRRILYSMEEKGLRYSGPTRKCAKIVGDVLGSYHPHGDASVYDALVRLGQDFSLRYPVIHPQGNFGTIGGDPAAAYRYTEAKMAKIAESMVEDIKKETVDFISNFDDSTKEPTVLPAKFPFLLANGSSGIAVGMATNMPPHNLREIASAISAYIDNPEITIDELCKHIKGPDFPTGGTIFGKKGIRQAYKTGRGKILVRGRFTIEVDKKGKETIIFTEVPYQVNTTNLVTRIGELARNKVIDGIANVNDETSDRTGLRIVIELKRGAITKVVLNQLFAKTVLQSSFGVINLALVEGRPQTLTLKDLVRCFVNHRIEVVTRRTRFDLRKAEERAHILRALIVAIDNIDEVIAIIRSSADTPTAKLNLMKRFGFDEVQSQAIVDMQLKRLTNLEIKDLRKELEELEILIAHLKDLLEHPEKIRALVKDETNEIADKFGDERRTDIVADEVEELNIEDLIQKEEMVILISNLGYIKRIPVSAYKSQNRGGKGSNSANLAEDDFIDQIFTASTHDYIMFITNEGKAYWLKVHEIPEASRTSRGSHIKSLLSVSGDEEITAVVSLKEFSDSTYLLMATAAGVVKKVTTDNFQNAKTRGIIAIKLDDGDKLVSAILTTGKDEIMLITRHAQALRMTEEEIRPLGRASRGVAGIKLAQGDELTGALRVADNQKMLIMTENGYGKRVEFSEFTPHGRATGGQRIYTLSEKTGEVVGLLTVLDDDEVVCITGQGKTIRVNVDSISIMGRSAQGVRVLDIESPDILIGLDVVARETNEEIGQTSSEKAINTELDLDGSDS</sequence>